<reference evidence="3" key="1">
    <citation type="journal article" date="2016" name="Nat. Genet.">
        <title>A high-quality carrot genome assembly provides new insights into carotenoid accumulation and asterid genome evolution.</title>
        <authorList>
            <person name="Iorizzo M."/>
            <person name="Ellison S."/>
            <person name="Senalik D."/>
            <person name="Zeng P."/>
            <person name="Satapoomin P."/>
            <person name="Huang J."/>
            <person name="Bowman M."/>
            <person name="Iovene M."/>
            <person name="Sanseverino W."/>
            <person name="Cavagnaro P."/>
            <person name="Yildiz M."/>
            <person name="Macko-Podgorni A."/>
            <person name="Moranska E."/>
            <person name="Grzebelus E."/>
            <person name="Grzebelus D."/>
            <person name="Ashrafi H."/>
            <person name="Zheng Z."/>
            <person name="Cheng S."/>
            <person name="Spooner D."/>
            <person name="Van Deynze A."/>
            <person name="Simon P."/>
        </authorList>
    </citation>
    <scope>NUCLEOTIDE SEQUENCE</scope>
    <source>
        <tissue evidence="3">Leaf</tissue>
    </source>
</reference>
<dbReference type="AlphaFoldDB" id="A0AAF1AXX5"/>
<accession>A0AAF1AXX5</accession>
<evidence type="ECO:0000256" key="2">
    <source>
        <dbReference type="PROSITE-ProRule" id="PRU00708"/>
    </source>
</evidence>
<dbReference type="InterPro" id="IPR002885">
    <property type="entry name" value="PPR_rpt"/>
</dbReference>
<dbReference type="GO" id="GO:0003723">
    <property type="term" value="F:RNA binding"/>
    <property type="evidence" value="ECO:0007669"/>
    <property type="project" value="InterPro"/>
</dbReference>
<evidence type="ECO:0000313" key="3">
    <source>
        <dbReference type="EMBL" id="WOG98819.1"/>
    </source>
</evidence>
<dbReference type="EMBL" id="CP093346">
    <property type="protein sequence ID" value="WOG98819.1"/>
    <property type="molecule type" value="Genomic_DNA"/>
</dbReference>
<evidence type="ECO:0000313" key="4">
    <source>
        <dbReference type="Proteomes" id="UP000077755"/>
    </source>
</evidence>
<evidence type="ECO:0000256" key="1">
    <source>
        <dbReference type="ARBA" id="ARBA00022737"/>
    </source>
</evidence>
<keyword evidence="4" id="KW-1185">Reference proteome</keyword>
<keyword evidence="1" id="KW-0677">Repeat</keyword>
<name>A0AAF1AXX5_DAUCS</name>
<proteinExistence type="predicted"/>
<dbReference type="Proteomes" id="UP000077755">
    <property type="component" value="Chromosome 4"/>
</dbReference>
<reference evidence="3" key="2">
    <citation type="submission" date="2022-03" db="EMBL/GenBank/DDBJ databases">
        <title>Draft title - Genomic analysis of global carrot germplasm unveils the trajectory of domestication and the origin of high carotenoid orange carrot.</title>
        <authorList>
            <person name="Iorizzo M."/>
            <person name="Ellison S."/>
            <person name="Senalik D."/>
            <person name="Macko-Podgorni A."/>
            <person name="Grzebelus D."/>
            <person name="Bostan H."/>
            <person name="Rolling W."/>
            <person name="Curaba J."/>
            <person name="Simon P."/>
        </authorList>
    </citation>
    <scope>NUCLEOTIDE SEQUENCE</scope>
    <source>
        <tissue evidence="3">Leaf</tissue>
    </source>
</reference>
<dbReference type="Pfam" id="PF01535">
    <property type="entry name" value="PPR"/>
    <property type="match status" value="4"/>
</dbReference>
<dbReference type="GO" id="GO:0009451">
    <property type="term" value="P:RNA modification"/>
    <property type="evidence" value="ECO:0007669"/>
    <property type="project" value="InterPro"/>
</dbReference>
<protein>
    <recommendedName>
        <fullName evidence="5">Pentacotripeptide-repeat region of PRORP domain-containing protein</fullName>
    </recommendedName>
</protein>
<dbReference type="FunFam" id="1.25.40.10:FF:000090">
    <property type="entry name" value="Pentatricopeptide repeat-containing protein, chloroplastic"/>
    <property type="match status" value="1"/>
</dbReference>
<feature type="repeat" description="PPR" evidence="2">
    <location>
        <begin position="152"/>
        <end position="186"/>
    </location>
</feature>
<sequence>MPHPAEISLQLLQKHIKHSKQIKQIHSFLITNNLLLFNPNTNAFKWICTLLYNTLIRAYLHTDPHNSLVLHKHMLVHRVPPNSHTYPSLVKAASLLRSSKLHLLFPGSLYSQVIRRGVLKDPFVETSFLCLFAENGNLGDARKVFDEMPEPCVVSYNAMLDALCKNGEMGSAVLVFQRMPVRDVVSWTSVVNGYGRNECFYEAIVFFRMMMVHGDVREFYVKPNEATFVSVLSSCANLLGGGGLYYGKQIHAYMIKNERELTVFMGTAMIALYGKLGCLVYAVRVFDNMVDKQVCAWNALISSLAMNSMENHALDMFEKMKSKGVKPNEVTFVAVLVACARANLVELGLELFESMSRVSRIVPRMEHYGCVVDLLGRAGLLTEAQEFIRRMPFEADASVLGALMGACKVHGAIEYGNEVAKRVMELQPLHCGRYVLLSSIYAEADRWDNAAELRKAMVNAGIEKVPAYSMIDLI</sequence>
<dbReference type="Pfam" id="PF13041">
    <property type="entry name" value="PPR_2"/>
    <property type="match status" value="1"/>
</dbReference>
<evidence type="ECO:0008006" key="5">
    <source>
        <dbReference type="Google" id="ProtNLM"/>
    </source>
</evidence>
<gene>
    <name evidence="3" type="ORF">DCAR_0418164</name>
</gene>
<dbReference type="InterPro" id="IPR046848">
    <property type="entry name" value="E_motif"/>
</dbReference>
<dbReference type="Gene3D" id="1.25.40.10">
    <property type="entry name" value="Tetratricopeptide repeat domain"/>
    <property type="match status" value="3"/>
</dbReference>
<dbReference type="InterPro" id="IPR046960">
    <property type="entry name" value="PPR_At4g14850-like_plant"/>
</dbReference>
<dbReference type="PANTHER" id="PTHR47926:SF348">
    <property type="entry name" value="PENTATRICOPEPTIDE REPEAT-CONTAINING PROTEIN"/>
    <property type="match status" value="1"/>
</dbReference>
<organism evidence="3 4">
    <name type="scientific">Daucus carota subsp. sativus</name>
    <name type="common">Carrot</name>
    <dbReference type="NCBI Taxonomy" id="79200"/>
    <lineage>
        <taxon>Eukaryota</taxon>
        <taxon>Viridiplantae</taxon>
        <taxon>Streptophyta</taxon>
        <taxon>Embryophyta</taxon>
        <taxon>Tracheophyta</taxon>
        <taxon>Spermatophyta</taxon>
        <taxon>Magnoliopsida</taxon>
        <taxon>eudicotyledons</taxon>
        <taxon>Gunneridae</taxon>
        <taxon>Pentapetalae</taxon>
        <taxon>asterids</taxon>
        <taxon>campanulids</taxon>
        <taxon>Apiales</taxon>
        <taxon>Apiaceae</taxon>
        <taxon>Apioideae</taxon>
        <taxon>Scandiceae</taxon>
        <taxon>Daucinae</taxon>
        <taxon>Daucus</taxon>
        <taxon>Daucus sect. Daucus</taxon>
    </lineage>
</organism>
<feature type="repeat" description="PPR" evidence="2">
    <location>
        <begin position="293"/>
        <end position="327"/>
    </location>
</feature>
<dbReference type="Pfam" id="PF20431">
    <property type="entry name" value="E_motif"/>
    <property type="match status" value="1"/>
</dbReference>
<dbReference type="PANTHER" id="PTHR47926">
    <property type="entry name" value="PENTATRICOPEPTIDE REPEAT-CONTAINING PROTEIN"/>
    <property type="match status" value="1"/>
</dbReference>
<dbReference type="PROSITE" id="PS51375">
    <property type="entry name" value="PPR"/>
    <property type="match status" value="2"/>
</dbReference>
<dbReference type="NCBIfam" id="TIGR00756">
    <property type="entry name" value="PPR"/>
    <property type="match status" value="3"/>
</dbReference>
<dbReference type="InterPro" id="IPR011990">
    <property type="entry name" value="TPR-like_helical_dom_sf"/>
</dbReference>